<gene>
    <name evidence="4" type="ORF">D3273_05775</name>
</gene>
<dbReference type="Pfam" id="PF10615">
    <property type="entry name" value="DUF2470"/>
    <property type="match status" value="1"/>
</dbReference>
<dbReference type="GO" id="GO:0005737">
    <property type="term" value="C:cytoplasm"/>
    <property type="evidence" value="ECO:0007669"/>
    <property type="project" value="UniProtKB-ARBA"/>
</dbReference>
<dbReference type="InterPro" id="IPR012349">
    <property type="entry name" value="Split_barrel_FMN-bd"/>
</dbReference>
<dbReference type="SUPFAM" id="SSF50475">
    <property type="entry name" value="FMN-binding split barrel"/>
    <property type="match status" value="1"/>
</dbReference>
<reference evidence="4 5" key="1">
    <citation type="submission" date="2018-12" db="EMBL/GenBank/DDBJ databases">
        <authorList>
            <person name="Grouzdev D.S."/>
            <person name="Krutkina M.S."/>
        </authorList>
    </citation>
    <scope>NUCLEOTIDE SEQUENCE [LARGE SCALE GENOMIC DNA]</scope>
    <source>
        <strain evidence="4 5">RmlP026</strain>
    </source>
</reference>
<sequence>MSDDAIPSAEPAAPATGRPQDRPYDARAEARRLLRTVRSGALATLTPEGAPYASLVTVATLPDGSPVLPLSTLAVHTQHLMADPRCSLLLDGGGTGDPLAHPRLTVTARAVKATAEQRAAWRSRFLRRHPKAELYVDFGDFAFWRLDLAAARIIGGFGRIATLDAAALGTDTAGAEALAAAEDRSLDHMNADHRDALKLYATALCGAPEGDWRAVGVDPDGMDLAWRDAGLRLDFPERITDPAALRRQLVRWVEDARAPRGGA</sequence>
<dbReference type="EMBL" id="QYBB01000004">
    <property type="protein sequence ID" value="RYC32968.1"/>
    <property type="molecule type" value="Genomic_DNA"/>
</dbReference>
<reference evidence="4 5" key="2">
    <citation type="submission" date="2019-02" db="EMBL/GenBank/DDBJ databases">
        <title>'Lichenibacterium ramalinii' gen. nov. sp. nov., 'Lichenibacterium minor' gen. nov. sp. nov.</title>
        <authorList>
            <person name="Pankratov T."/>
        </authorList>
    </citation>
    <scope>NUCLEOTIDE SEQUENCE [LARGE SCALE GENOMIC DNA]</scope>
    <source>
        <strain evidence="4 5">RmlP026</strain>
    </source>
</reference>
<dbReference type="InterPro" id="IPR037119">
    <property type="entry name" value="Haem_oxidase_HugZ-like_sf"/>
</dbReference>
<feature type="domain" description="CREG-like beta-barrel" evidence="3">
    <location>
        <begin position="26"/>
        <end position="164"/>
    </location>
</feature>
<dbReference type="Pfam" id="PF13883">
    <property type="entry name" value="CREG_beta-barrel"/>
    <property type="match status" value="1"/>
</dbReference>
<evidence type="ECO:0000313" key="4">
    <source>
        <dbReference type="EMBL" id="RYC32968.1"/>
    </source>
</evidence>
<dbReference type="AlphaFoldDB" id="A0A4Q2UAI3"/>
<keyword evidence="5" id="KW-1185">Reference proteome</keyword>
<dbReference type="Gene3D" id="3.20.180.10">
    <property type="entry name" value="PNP-oxidase-like"/>
    <property type="match status" value="1"/>
</dbReference>
<evidence type="ECO:0000259" key="3">
    <source>
        <dbReference type="Pfam" id="PF13883"/>
    </source>
</evidence>
<name>A0A4Q2UAI3_9HYPH</name>
<dbReference type="RefSeq" id="WP_129224437.1">
    <property type="nucleotide sequence ID" value="NZ_QYBB01000004.1"/>
</dbReference>
<dbReference type="PANTHER" id="PTHR13343:SF17">
    <property type="entry name" value="CELLULAR REPRESSOR OF E1A-STIMULATED GENES, ISOFORM A"/>
    <property type="match status" value="1"/>
</dbReference>
<organism evidence="4 5">
    <name type="scientific">Lichenibacterium minor</name>
    <dbReference type="NCBI Taxonomy" id="2316528"/>
    <lineage>
        <taxon>Bacteria</taxon>
        <taxon>Pseudomonadati</taxon>
        <taxon>Pseudomonadota</taxon>
        <taxon>Alphaproteobacteria</taxon>
        <taxon>Hyphomicrobiales</taxon>
        <taxon>Lichenihabitantaceae</taxon>
        <taxon>Lichenibacterium</taxon>
    </lineage>
</organism>
<dbReference type="Gene3D" id="2.30.110.10">
    <property type="entry name" value="Electron Transport, Fmn-binding Protein, Chain A"/>
    <property type="match status" value="1"/>
</dbReference>
<comment type="caution">
    <text evidence="4">The sequence shown here is derived from an EMBL/GenBank/DDBJ whole genome shotgun (WGS) entry which is preliminary data.</text>
</comment>
<accession>A0A4Q2UAI3</accession>
<protein>
    <submittedName>
        <fullName evidence="4">HugZ family protein</fullName>
    </submittedName>
</protein>
<dbReference type="InterPro" id="IPR055343">
    <property type="entry name" value="CREG_beta-barrel"/>
</dbReference>
<dbReference type="InterPro" id="IPR019595">
    <property type="entry name" value="DUF2470"/>
</dbReference>
<feature type="region of interest" description="Disordered" evidence="1">
    <location>
        <begin position="1"/>
        <end position="24"/>
    </location>
</feature>
<proteinExistence type="predicted"/>
<dbReference type="PANTHER" id="PTHR13343">
    <property type="entry name" value="CREG1 PROTEIN"/>
    <property type="match status" value="1"/>
</dbReference>
<dbReference type="OrthoDB" id="9814594at2"/>
<evidence type="ECO:0000259" key="2">
    <source>
        <dbReference type="Pfam" id="PF10615"/>
    </source>
</evidence>
<evidence type="ECO:0000313" key="5">
    <source>
        <dbReference type="Proteomes" id="UP000290759"/>
    </source>
</evidence>
<dbReference type="Proteomes" id="UP000290759">
    <property type="component" value="Unassembled WGS sequence"/>
</dbReference>
<evidence type="ECO:0000256" key="1">
    <source>
        <dbReference type="SAM" id="MobiDB-lite"/>
    </source>
</evidence>
<feature type="domain" description="DUF2470" evidence="2">
    <location>
        <begin position="183"/>
        <end position="250"/>
    </location>
</feature>